<dbReference type="EMBL" id="CP000083">
    <property type="protein sequence ID" value="AAZ28208.1"/>
    <property type="molecule type" value="Genomic_DNA"/>
</dbReference>
<accession>Q486Q8</accession>
<dbReference type="AlphaFoldDB" id="Q486Q8"/>
<dbReference type="InterPro" id="IPR032092">
    <property type="entry name" value="PilW"/>
</dbReference>
<reference evidence="2" key="1">
    <citation type="journal article" date="2005" name="Proc. Natl. Acad. Sci. U.S.A.">
        <title>The psychrophilic lifestyle as revealed by the genome sequence of Colwellia psychrerythraea 34H through genomic and proteomic analyses.</title>
        <authorList>
            <person name="Methe B.A."/>
            <person name="Nelson K.E."/>
            <person name="Deming J.W."/>
            <person name="Momen B."/>
            <person name="Melamud E."/>
            <person name="Zhang X."/>
            <person name="Moult J."/>
            <person name="Madupu R."/>
            <person name="Nelson W.C."/>
            <person name="Dodson R.J."/>
            <person name="Brinkac L.M."/>
            <person name="Daugherty S.C."/>
            <person name="Durkin A.S."/>
            <person name="DeBoy R.T."/>
            <person name="Kolonay J.F."/>
            <person name="Sullivan S.A."/>
            <person name="Zhou L."/>
            <person name="Davidsen T.M."/>
            <person name="Wu M."/>
            <person name="Huston A.L."/>
            <person name="Lewis M."/>
            <person name="Weaver B."/>
            <person name="Weidman J.F."/>
            <person name="Khouri H."/>
            <person name="Utterback T.R."/>
            <person name="Feldblyum T.V."/>
            <person name="Fraser C.M."/>
        </authorList>
    </citation>
    <scope>NUCLEOTIDE SEQUENCE [LARGE SCALE GENOMIC DNA]</scope>
    <source>
        <strain evidence="2">34H</strain>
    </source>
</reference>
<gene>
    <name evidence="2" type="ordered locus">CPS_1214</name>
</gene>
<proteinExistence type="predicted"/>
<protein>
    <recommendedName>
        <fullName evidence="4">Prepilin-type N-terminal cleavage/methylation domain-containing protein</fullName>
    </recommendedName>
</protein>
<dbReference type="Pfam" id="PF16074">
    <property type="entry name" value="PilW"/>
    <property type="match status" value="1"/>
</dbReference>
<dbReference type="GO" id="GO:0043683">
    <property type="term" value="P:type IV pilus assembly"/>
    <property type="evidence" value="ECO:0007669"/>
    <property type="project" value="InterPro"/>
</dbReference>
<feature type="transmembrane region" description="Helical" evidence="1">
    <location>
        <begin position="12"/>
        <end position="33"/>
    </location>
</feature>
<sequence length="322" mass="34948">MNTEKGLTLVELMISLSIGLVLFAGVLSVFVGMRSTTAETSTYGELQENGRFAISVLTDDLLRQDFWGDYAGRFSTSNLISIPAAGSVGNDCIGGGVNNATFPLAVGHFRTIWGQTLTAVAPNPLGCFVTPVNTRTRPNSDVIQLKRVLGTPNLAPAAATFYLRTNHTTGGIFRGNALPVINNTRTWEYQHHVYYVREDIVGNNFVPVLMQGRLANGNMVFNPIVDGIEVIRFMYGIDTNGDGVVNSYISASGGNMTDALWDNAGGSRILAVKVYVLARSIAPDMKYTNTNSYQLGDLAIAPVNDNFRRLLFSSTITLYNAR</sequence>
<evidence type="ECO:0000313" key="2">
    <source>
        <dbReference type="EMBL" id="AAZ28208.1"/>
    </source>
</evidence>
<evidence type="ECO:0000313" key="3">
    <source>
        <dbReference type="Proteomes" id="UP000000547"/>
    </source>
</evidence>
<evidence type="ECO:0008006" key="4">
    <source>
        <dbReference type="Google" id="ProtNLM"/>
    </source>
</evidence>
<organism evidence="2 3">
    <name type="scientific">Colwellia psychrerythraea (strain 34H / ATCC BAA-681)</name>
    <name type="common">Vibrio psychroerythus</name>
    <dbReference type="NCBI Taxonomy" id="167879"/>
    <lineage>
        <taxon>Bacteria</taxon>
        <taxon>Pseudomonadati</taxon>
        <taxon>Pseudomonadota</taxon>
        <taxon>Gammaproteobacteria</taxon>
        <taxon>Alteromonadales</taxon>
        <taxon>Colwelliaceae</taxon>
        <taxon>Colwellia</taxon>
    </lineage>
</organism>
<dbReference type="NCBIfam" id="TIGR02532">
    <property type="entry name" value="IV_pilin_GFxxxE"/>
    <property type="match status" value="1"/>
</dbReference>
<dbReference type="STRING" id="167879.CPS_1214"/>
<dbReference type="InterPro" id="IPR012902">
    <property type="entry name" value="N_methyl_site"/>
</dbReference>
<keyword evidence="1" id="KW-0812">Transmembrane</keyword>
<dbReference type="Pfam" id="PF07963">
    <property type="entry name" value="N_methyl"/>
    <property type="match status" value="1"/>
</dbReference>
<dbReference type="PROSITE" id="PS00409">
    <property type="entry name" value="PROKAR_NTER_METHYL"/>
    <property type="match status" value="1"/>
</dbReference>
<dbReference type="Proteomes" id="UP000000547">
    <property type="component" value="Chromosome"/>
</dbReference>
<dbReference type="HOGENOM" id="CLU_052493_0_0_6"/>
<keyword evidence="1" id="KW-0472">Membrane</keyword>
<keyword evidence="1" id="KW-1133">Transmembrane helix</keyword>
<evidence type="ECO:0000256" key="1">
    <source>
        <dbReference type="SAM" id="Phobius"/>
    </source>
</evidence>
<name>Q486Q8_COLP3</name>
<dbReference type="KEGG" id="cps:CPS_1214"/>